<evidence type="ECO:0000256" key="1">
    <source>
        <dbReference type="SAM" id="MobiDB-lite"/>
    </source>
</evidence>
<gene>
    <name evidence="2" type="ORF">DARMORV10_C02P14470.1</name>
</gene>
<name>A0A816KCG6_BRANA</name>
<dbReference type="AlphaFoldDB" id="A0A816KCG6"/>
<sequence>MSAETANSTITPPNSPLEEEEEDLLLPISIFSISILGASCLHRTS</sequence>
<reference evidence="2" key="1">
    <citation type="submission" date="2021-01" db="EMBL/GenBank/DDBJ databases">
        <authorList>
            <consortium name="Genoscope - CEA"/>
            <person name="William W."/>
        </authorList>
    </citation>
    <scope>NUCLEOTIDE SEQUENCE</scope>
</reference>
<feature type="region of interest" description="Disordered" evidence="1">
    <location>
        <begin position="1"/>
        <end position="21"/>
    </location>
</feature>
<dbReference type="Proteomes" id="UP001295469">
    <property type="component" value="Chromosome C02"/>
</dbReference>
<protein>
    <submittedName>
        <fullName evidence="2">(rape) hypothetical protein</fullName>
    </submittedName>
</protein>
<evidence type="ECO:0000313" key="2">
    <source>
        <dbReference type="EMBL" id="CAF1893173.1"/>
    </source>
</evidence>
<accession>A0A816KCG6</accession>
<feature type="compositionally biased region" description="Polar residues" evidence="1">
    <location>
        <begin position="1"/>
        <end position="12"/>
    </location>
</feature>
<dbReference type="EMBL" id="HG994366">
    <property type="protein sequence ID" value="CAF1893173.1"/>
    <property type="molecule type" value="Genomic_DNA"/>
</dbReference>
<proteinExistence type="predicted"/>
<organism evidence="2">
    <name type="scientific">Brassica napus</name>
    <name type="common">Rape</name>
    <dbReference type="NCBI Taxonomy" id="3708"/>
    <lineage>
        <taxon>Eukaryota</taxon>
        <taxon>Viridiplantae</taxon>
        <taxon>Streptophyta</taxon>
        <taxon>Embryophyta</taxon>
        <taxon>Tracheophyta</taxon>
        <taxon>Spermatophyta</taxon>
        <taxon>Magnoliopsida</taxon>
        <taxon>eudicotyledons</taxon>
        <taxon>Gunneridae</taxon>
        <taxon>Pentapetalae</taxon>
        <taxon>rosids</taxon>
        <taxon>malvids</taxon>
        <taxon>Brassicales</taxon>
        <taxon>Brassicaceae</taxon>
        <taxon>Brassiceae</taxon>
        <taxon>Brassica</taxon>
    </lineage>
</organism>